<dbReference type="HOGENOM" id="CLU_054549_3_1_11"/>
<proteinExistence type="inferred from homology"/>
<dbReference type="Pfam" id="PF00156">
    <property type="entry name" value="Pribosyltran"/>
    <property type="match status" value="1"/>
</dbReference>
<keyword evidence="3" id="KW-0808">Transferase</keyword>
<dbReference type="CDD" id="cd06223">
    <property type="entry name" value="PRTases_typeI"/>
    <property type="match status" value="1"/>
</dbReference>
<feature type="domain" description="Phosphoribosyltransferase" evidence="2">
    <location>
        <begin position="171"/>
        <end position="228"/>
    </location>
</feature>
<evidence type="ECO:0000313" key="4">
    <source>
        <dbReference type="Proteomes" id="UP000000376"/>
    </source>
</evidence>
<evidence type="ECO:0000313" key="3">
    <source>
        <dbReference type="EMBL" id="ADH93118.1"/>
    </source>
</evidence>
<dbReference type="eggNOG" id="COG1040">
    <property type="taxonomic scope" value="Bacteria"/>
</dbReference>
<dbReference type="InterPro" id="IPR000836">
    <property type="entry name" value="PRTase_dom"/>
</dbReference>
<gene>
    <name evidence="3" type="ordered locus">Arch_1416</name>
</gene>
<dbReference type="InterPro" id="IPR051910">
    <property type="entry name" value="ComF/GntX_DNA_util-trans"/>
</dbReference>
<comment type="similarity">
    <text evidence="1">Belongs to the ComF/GntX family.</text>
</comment>
<evidence type="ECO:0000259" key="2">
    <source>
        <dbReference type="Pfam" id="PF00156"/>
    </source>
</evidence>
<dbReference type="InterPro" id="IPR029057">
    <property type="entry name" value="PRTase-like"/>
</dbReference>
<dbReference type="AlphaFoldDB" id="D7BKD8"/>
<dbReference type="PANTHER" id="PTHR47505">
    <property type="entry name" value="DNA UTILIZATION PROTEIN YHGH"/>
    <property type="match status" value="1"/>
</dbReference>
<dbReference type="EMBL" id="CP002045">
    <property type="protein sequence ID" value="ADH93118.1"/>
    <property type="molecule type" value="Genomic_DNA"/>
</dbReference>
<sequence>MWPGFLRRLWGDVADIVFPRWCLGCGAVDESLCSACAALWEGPWWRAGGDARFLVSVCDDESDSVAFPVWGKAWYSGRVARAIVGWKNTRDRRADQAFSGLFSRIVADLDAVRAFPAARWDRVVVVPLASSRGRRRDGRFVAGVAACAVAELWGVPYVDGLKAVNVARGSGSAADRARKLRGQRSVADFSGRDVVLVDDVLTTGATLVGAQRAIEAAGGRVCGAVVLAVTDHP</sequence>
<dbReference type="Proteomes" id="UP000000376">
    <property type="component" value="Chromosome"/>
</dbReference>
<dbReference type="RefSeq" id="WP_013170608.1">
    <property type="nucleotide sequence ID" value="NC_014218.1"/>
</dbReference>
<protein>
    <submittedName>
        <fullName evidence="3">Phosphoribosyltransferase</fullName>
    </submittedName>
</protein>
<dbReference type="Gene3D" id="3.40.50.2020">
    <property type="match status" value="1"/>
</dbReference>
<accession>D7BKD8</accession>
<dbReference type="GO" id="GO:0016757">
    <property type="term" value="F:glycosyltransferase activity"/>
    <property type="evidence" value="ECO:0007669"/>
    <property type="project" value="UniProtKB-KW"/>
</dbReference>
<dbReference type="SUPFAM" id="SSF53271">
    <property type="entry name" value="PRTase-like"/>
    <property type="match status" value="1"/>
</dbReference>
<dbReference type="KEGG" id="ahe:Arch_1416"/>
<evidence type="ECO:0000256" key="1">
    <source>
        <dbReference type="ARBA" id="ARBA00008007"/>
    </source>
</evidence>
<organism evidence="3 4">
    <name type="scientific">Arcanobacterium haemolyticum (strain ATCC 9345 / DSM 20595 / CCM 5947 / CCUG 17215 / LMG 16163 / NBRC 15585 / NCTC 8452 / 11018)</name>
    <dbReference type="NCBI Taxonomy" id="644284"/>
    <lineage>
        <taxon>Bacteria</taxon>
        <taxon>Bacillati</taxon>
        <taxon>Actinomycetota</taxon>
        <taxon>Actinomycetes</taxon>
        <taxon>Actinomycetales</taxon>
        <taxon>Actinomycetaceae</taxon>
        <taxon>Arcanobacterium</taxon>
    </lineage>
</organism>
<name>D7BKD8_ARCHD</name>
<keyword evidence="3" id="KW-0328">Glycosyltransferase</keyword>
<dbReference type="PANTHER" id="PTHR47505:SF1">
    <property type="entry name" value="DNA UTILIZATION PROTEIN YHGH"/>
    <property type="match status" value="1"/>
</dbReference>
<reference evidence="3 4" key="1">
    <citation type="journal article" date="2010" name="Stand. Genomic Sci.">
        <title>Complete genome sequence of Arcanobacterium haemolyticum type strain (11018).</title>
        <authorList>
            <person name="Yasawong M."/>
            <person name="Teshima H."/>
            <person name="Lapidus A."/>
            <person name="Nolan M."/>
            <person name="Lucas S."/>
            <person name="Glavina Del Rio T."/>
            <person name="Tice H."/>
            <person name="Cheng J."/>
            <person name="Bruce D."/>
            <person name="Detter C."/>
            <person name="Tapia R."/>
            <person name="Han C."/>
            <person name="Goodwin L."/>
            <person name="Pitluck S."/>
            <person name="Liolios K."/>
            <person name="Ivanova N."/>
            <person name="Mavromatis K."/>
            <person name="Mikhailova N."/>
            <person name="Pati A."/>
            <person name="Chen A."/>
            <person name="Palaniappan K."/>
            <person name="Land M."/>
            <person name="Hauser L."/>
            <person name="Chang Y."/>
            <person name="Jeffries C."/>
            <person name="Rohde M."/>
            <person name="Sikorski J."/>
            <person name="Pukall R."/>
            <person name="Goker M."/>
            <person name="Woyke T."/>
            <person name="Bristow J."/>
            <person name="Eisen J."/>
            <person name="Markowitz V."/>
            <person name="Hugenholtz P."/>
            <person name="Kyrpides N."/>
            <person name="Klenk H."/>
        </authorList>
    </citation>
    <scope>NUCLEOTIDE SEQUENCE [LARGE SCALE GENOMIC DNA]</scope>
    <source>
        <strain evidence="4">ATCC 9345 / DSM 20595 / CCUG 17215 / LMG 16163 / NBRC 15585 / NCTC 8452 / 11018</strain>
    </source>
</reference>
<keyword evidence="4" id="KW-1185">Reference proteome</keyword>
<dbReference type="STRING" id="644284.Arch_1416"/>